<dbReference type="Proteomes" id="UP000469558">
    <property type="component" value="Unassembled WGS sequence"/>
</dbReference>
<dbReference type="Pfam" id="PF11951">
    <property type="entry name" value="Fungal_trans_2"/>
    <property type="match status" value="1"/>
</dbReference>
<dbReference type="GO" id="GO:0001228">
    <property type="term" value="F:DNA-binding transcription activator activity, RNA polymerase II-specific"/>
    <property type="evidence" value="ECO:0007669"/>
    <property type="project" value="TreeGrafter"/>
</dbReference>
<dbReference type="InterPro" id="IPR053157">
    <property type="entry name" value="Sterol_Uptake_Regulator"/>
</dbReference>
<reference evidence="2 3" key="1">
    <citation type="submission" date="2018-05" db="EMBL/GenBank/DDBJ databases">
        <title>Genome sequencing and assembly of the regulated plant pathogen Lachnellula willkommii and related sister species for the development of diagnostic species identification markers.</title>
        <authorList>
            <person name="Giroux E."/>
            <person name="Bilodeau G."/>
        </authorList>
    </citation>
    <scope>NUCLEOTIDE SEQUENCE [LARGE SCALE GENOMIC DNA]</scope>
    <source>
        <strain evidence="2 3">CBS 268.59</strain>
    </source>
</reference>
<dbReference type="EMBL" id="QGMK01002349">
    <property type="protein sequence ID" value="TVY59439.1"/>
    <property type="molecule type" value="Genomic_DNA"/>
</dbReference>
<evidence type="ECO:0008006" key="4">
    <source>
        <dbReference type="Google" id="ProtNLM"/>
    </source>
</evidence>
<dbReference type="PANTHER" id="PTHR47784">
    <property type="entry name" value="STEROL UPTAKE CONTROL PROTEIN 2"/>
    <property type="match status" value="1"/>
</dbReference>
<dbReference type="Gene3D" id="2.60.120.200">
    <property type="match status" value="1"/>
</dbReference>
<accession>A0A8T9BSS5</accession>
<protein>
    <recommendedName>
        <fullName evidence="4">Zn(2)-C6 fungal-type domain-containing protein</fullName>
    </recommendedName>
</protein>
<keyword evidence="3" id="KW-1185">Reference proteome</keyword>
<comment type="caution">
    <text evidence="2">The sequence shown here is derived from an EMBL/GenBank/DDBJ whole genome shotgun (WGS) entry which is preliminary data.</text>
</comment>
<dbReference type="OrthoDB" id="416217at2759"/>
<evidence type="ECO:0000313" key="2">
    <source>
        <dbReference type="EMBL" id="TVY59439.1"/>
    </source>
</evidence>
<gene>
    <name evidence="2" type="ORF">LSUE1_G007758</name>
</gene>
<dbReference type="PANTHER" id="PTHR47784:SF7">
    <property type="entry name" value="ZN(II)2CYS6 TRANSCRIPTION FACTOR (EUROFUNG)"/>
    <property type="match status" value="1"/>
</dbReference>
<organism evidence="2 3">
    <name type="scientific">Lachnellula suecica</name>
    <dbReference type="NCBI Taxonomy" id="602035"/>
    <lineage>
        <taxon>Eukaryota</taxon>
        <taxon>Fungi</taxon>
        <taxon>Dikarya</taxon>
        <taxon>Ascomycota</taxon>
        <taxon>Pezizomycotina</taxon>
        <taxon>Leotiomycetes</taxon>
        <taxon>Helotiales</taxon>
        <taxon>Lachnaceae</taxon>
        <taxon>Lachnellula</taxon>
    </lineage>
</organism>
<evidence type="ECO:0000256" key="1">
    <source>
        <dbReference type="SAM" id="MobiDB-lite"/>
    </source>
</evidence>
<dbReference type="AlphaFoldDB" id="A0A8T9BSS5"/>
<feature type="region of interest" description="Disordered" evidence="1">
    <location>
        <begin position="1"/>
        <end position="22"/>
    </location>
</feature>
<dbReference type="InterPro" id="IPR021858">
    <property type="entry name" value="Fun_TF"/>
</dbReference>
<proteinExistence type="predicted"/>
<sequence>MPQVPEKGTASRVKAATNVRGAKSRQASKPDLYLYEFNIQWQCQETLPECENCIRSSLTCRYFSHAANIAAEPQQSFTLHETQIFSLTDMRLFHHYLVAAYPHFPVRNDNIWLVYITPIAHQCSYLMHALLSLSASHLTKLTKSSFTAAAQTHRLSAITGLNNVLNEPVTSAEQGDAILATCYALLMQSWYMDDGLPTFLVLTRSCDAITRHVQSLKVGSIFAHENLESRVESMQTRLIGAPAFSTECLRSAISSLNGLLPLCRQAFEKKLWATLEDCFISLAHSPLKAYKTHLQIERSLIALDPNELEQLLDPTNTASQLLLAHIVALNLIMRPIACNERKNYTVTMYGIRMTTWIGRIFSQLSQELRQEFSWLLRVSELHVQKRLEEYTLASKSRGSVAIRYVRLKQCFPVFPFKSNPLTFQTVHQHTMPPHFPFNTHNTPSPAPRPDTSTLRLTAAPSTDIWRNPSQNRFSAPIIYKSLSLSAFLRSRVRVTVSASAAWSRPYDQGGLLFYRPDTQQWVKSGLELYEGQLYVITVAADKGADMSLVLLPAGNEATVEMQAVEGALWVFVVDGERRVPIREVTWALGGAGG</sequence>
<dbReference type="InterPro" id="IPR009784">
    <property type="entry name" value="DUF1349"/>
</dbReference>
<evidence type="ECO:0000313" key="3">
    <source>
        <dbReference type="Proteomes" id="UP000469558"/>
    </source>
</evidence>
<name>A0A8T9BSS5_9HELO</name>
<dbReference type="Pfam" id="PF07081">
    <property type="entry name" value="DUF1349"/>
    <property type="match status" value="1"/>
</dbReference>